<keyword evidence="1" id="KW-0472">Membrane</keyword>
<reference evidence="2" key="1">
    <citation type="submission" date="2024-05" db="EMBL/GenBank/DDBJ databases">
        <title>30 novel species of actinomycetes from the DSMZ collection.</title>
        <authorList>
            <person name="Nouioui I."/>
        </authorList>
    </citation>
    <scope>NUCLEOTIDE SEQUENCE</scope>
    <source>
        <strain evidence="2">DSM 41972</strain>
    </source>
</reference>
<comment type="caution">
    <text evidence="2">The sequence shown here is derived from an EMBL/GenBank/DDBJ whole genome shotgun (WGS) entry which is preliminary data.</text>
</comment>
<evidence type="ECO:0000256" key="1">
    <source>
        <dbReference type="SAM" id="Phobius"/>
    </source>
</evidence>
<name>A0ABU3I730_9ACTN</name>
<dbReference type="EMBL" id="JAVSGH010000067">
    <property type="protein sequence ID" value="MDT3728774.1"/>
    <property type="molecule type" value="Genomic_DNA"/>
</dbReference>
<dbReference type="Proteomes" id="UP001181313">
    <property type="component" value="Unassembled WGS sequence"/>
</dbReference>
<organism evidence="2 3">
    <name type="scientific">Streptomyces althioticus subsp. attaecolombicae</name>
    <dbReference type="NCBI Taxonomy" id="3075534"/>
    <lineage>
        <taxon>Bacteria</taxon>
        <taxon>Bacillati</taxon>
        <taxon>Actinomycetota</taxon>
        <taxon>Actinomycetes</taxon>
        <taxon>Kitasatosporales</taxon>
        <taxon>Streptomycetaceae</taxon>
        <taxon>Streptomyces</taxon>
        <taxon>Streptomyces althioticus group</taxon>
    </lineage>
</organism>
<sequence>MELSLGVKVLLLVTCTLFSMLVAIGAGWLSHKPGARKRDGVLVGGCTFGSSLTLCLLVLTSLGVL</sequence>
<gene>
    <name evidence="2" type="ORF">ROS62_29445</name>
</gene>
<keyword evidence="1" id="KW-1133">Transmembrane helix</keyword>
<protein>
    <submittedName>
        <fullName evidence="2">Uncharacterized protein</fullName>
    </submittedName>
</protein>
<feature type="transmembrane region" description="Helical" evidence="1">
    <location>
        <begin position="41"/>
        <end position="64"/>
    </location>
</feature>
<evidence type="ECO:0000313" key="2">
    <source>
        <dbReference type="EMBL" id="MDT3728774.1"/>
    </source>
</evidence>
<proteinExistence type="predicted"/>
<keyword evidence="3" id="KW-1185">Reference proteome</keyword>
<accession>A0ABU3I730</accession>
<feature type="transmembrane region" description="Helical" evidence="1">
    <location>
        <begin position="6"/>
        <end position="29"/>
    </location>
</feature>
<keyword evidence="1" id="KW-0812">Transmembrane</keyword>
<evidence type="ECO:0000313" key="3">
    <source>
        <dbReference type="Proteomes" id="UP001181313"/>
    </source>
</evidence>
<dbReference type="RefSeq" id="WP_093545732.1">
    <property type="nucleotide sequence ID" value="NZ_JAVSGH010000067.1"/>
</dbReference>